<keyword evidence="1" id="KW-0732">Signal</keyword>
<evidence type="ECO:0008006" key="5">
    <source>
        <dbReference type="Google" id="ProtNLM"/>
    </source>
</evidence>
<name>C7RNR3_ACCRE</name>
<feature type="chain" id="PRO_5002984040" description="PEP-CTERM protein-sorting domain-containing protein" evidence="1">
    <location>
        <begin position="27"/>
        <end position="217"/>
    </location>
</feature>
<dbReference type="STRING" id="522306.CAP2UW1_0861"/>
<reference evidence="4" key="1">
    <citation type="submission" date="2009-08" db="EMBL/GenBank/DDBJ databases">
        <authorList>
            <consortium name="US DOE Joint Genome Institute"/>
            <person name="Lucas S."/>
            <person name="Copeland A."/>
            <person name="Lapidus A."/>
            <person name="Glavina del Rio T."/>
            <person name="Dalin E."/>
            <person name="Tice H."/>
            <person name="Bruce D."/>
            <person name="Barry K."/>
            <person name="Pitluck S."/>
            <person name="Lowry S."/>
            <person name="Larimer F."/>
            <person name="Land M."/>
            <person name="Hauser L."/>
            <person name="Kyrpides N."/>
            <person name="Ivanova N."/>
            <person name="McMahon K.D."/>
            <person name="Hugenholtz P."/>
        </authorList>
    </citation>
    <scope>NUCLEOTIDE SEQUENCE</scope>
    <source>
        <strain evidence="4">UW-1</strain>
    </source>
</reference>
<organism evidence="4">
    <name type="scientific">Accumulibacter regalis</name>
    <dbReference type="NCBI Taxonomy" id="522306"/>
    <lineage>
        <taxon>Bacteria</taxon>
        <taxon>Pseudomonadati</taxon>
        <taxon>Pseudomonadota</taxon>
        <taxon>Betaproteobacteria</taxon>
        <taxon>Candidatus Accumulibacter</taxon>
    </lineage>
</organism>
<feature type="domain" description="DUF642" evidence="2">
    <location>
        <begin position="30"/>
        <end position="186"/>
    </location>
</feature>
<evidence type="ECO:0000313" key="4">
    <source>
        <dbReference type="EMBL" id="ACV34199.1"/>
    </source>
</evidence>
<sequence length="217" mass="22440" precursor="true">MNDKLVRRLSWGAGLTLGLLPMSALAASIVANGSFEDGLSNIGKFTTITSGLTNWTISSGNVDYIGSYWLASNGSRSLDLNGSSIPTPTVSQAVSLTGGQQYLLSFDMAGNPDGGPLTKSLTVAVGTALPSQSVTFDSTGKTTTAMGWITKSFLFTAPSTGSYALSFKSDVTDPCCYGPALDNVSISAVPEAETYAMMLAGLGLVGIATRRRTRAIA</sequence>
<dbReference type="InterPro" id="IPR027576">
    <property type="entry name" value="Choice_anch_C_dom"/>
</dbReference>
<dbReference type="SUPFAM" id="SSF49785">
    <property type="entry name" value="Galactose-binding domain-like"/>
    <property type="match status" value="1"/>
</dbReference>
<dbReference type="EMBL" id="CP001715">
    <property type="protein sequence ID" value="ACV34199.1"/>
    <property type="molecule type" value="Genomic_DNA"/>
</dbReference>
<dbReference type="KEGG" id="app:CAP2UW1_0861"/>
<evidence type="ECO:0000256" key="1">
    <source>
        <dbReference type="SAM" id="SignalP"/>
    </source>
</evidence>
<dbReference type="Pfam" id="PF07589">
    <property type="entry name" value="PEP-CTERM"/>
    <property type="match status" value="1"/>
</dbReference>
<dbReference type="InterPro" id="IPR008979">
    <property type="entry name" value="Galactose-bd-like_sf"/>
</dbReference>
<gene>
    <name evidence="4" type="ordered locus">CAP2UW1_0861</name>
</gene>
<evidence type="ECO:0000259" key="3">
    <source>
        <dbReference type="Pfam" id="PF07589"/>
    </source>
</evidence>
<feature type="signal peptide" evidence="1">
    <location>
        <begin position="1"/>
        <end position="26"/>
    </location>
</feature>
<dbReference type="HOGENOM" id="CLU_097132_0_0_4"/>
<dbReference type="NCBIfam" id="TIGR04362">
    <property type="entry name" value="choice_anch_C"/>
    <property type="match status" value="1"/>
</dbReference>
<reference evidence="4" key="2">
    <citation type="submission" date="2009-09" db="EMBL/GenBank/DDBJ databases">
        <title>Complete sequence of chromosome of Candidatus Accumulibacter phosphatis clade IIA str. UW-1.</title>
        <authorList>
            <consortium name="US DOE Joint Genome Institute"/>
            <person name="Martin H.G."/>
            <person name="Ivanova N."/>
            <person name="Kunin V."/>
            <person name="Warnecke F."/>
            <person name="Barry K."/>
            <person name="He S."/>
            <person name="Salamov A."/>
            <person name="Szeto E."/>
            <person name="Dalin E."/>
            <person name="Pangilinan J.L."/>
            <person name="Lapidus A."/>
            <person name="Lowry S."/>
            <person name="Kyrpides N.C."/>
            <person name="McMahon K.D."/>
            <person name="Hugenholtz P."/>
        </authorList>
    </citation>
    <scope>NUCLEOTIDE SEQUENCE [LARGE SCALE GENOMIC DNA]</scope>
    <source>
        <strain evidence="4">UW-1</strain>
    </source>
</reference>
<dbReference type="Gene3D" id="2.60.120.260">
    <property type="entry name" value="Galactose-binding domain-like"/>
    <property type="match status" value="1"/>
</dbReference>
<dbReference type="Pfam" id="PF04862">
    <property type="entry name" value="DUF642"/>
    <property type="match status" value="1"/>
</dbReference>
<dbReference type="eggNOG" id="ENOG5030IIJ">
    <property type="taxonomic scope" value="Bacteria"/>
</dbReference>
<dbReference type="InterPro" id="IPR006946">
    <property type="entry name" value="DGR2-like_dom"/>
</dbReference>
<dbReference type="InterPro" id="IPR013424">
    <property type="entry name" value="Ice-binding_C"/>
</dbReference>
<protein>
    <recommendedName>
        <fullName evidence="5">PEP-CTERM protein-sorting domain-containing protein</fullName>
    </recommendedName>
</protein>
<evidence type="ECO:0000259" key="2">
    <source>
        <dbReference type="Pfam" id="PF04862"/>
    </source>
</evidence>
<feature type="domain" description="Ice-binding protein C-terminal" evidence="3">
    <location>
        <begin position="188"/>
        <end position="212"/>
    </location>
</feature>
<accession>C7RNR3</accession>
<dbReference type="AlphaFoldDB" id="C7RNR3"/>
<proteinExistence type="predicted"/>